<organism evidence="2 3">
    <name type="scientific">Thlaspi arvense</name>
    <name type="common">Field penny-cress</name>
    <dbReference type="NCBI Taxonomy" id="13288"/>
    <lineage>
        <taxon>Eukaryota</taxon>
        <taxon>Viridiplantae</taxon>
        <taxon>Streptophyta</taxon>
        <taxon>Embryophyta</taxon>
        <taxon>Tracheophyta</taxon>
        <taxon>Spermatophyta</taxon>
        <taxon>Magnoliopsida</taxon>
        <taxon>eudicotyledons</taxon>
        <taxon>Gunneridae</taxon>
        <taxon>Pentapetalae</taxon>
        <taxon>rosids</taxon>
        <taxon>malvids</taxon>
        <taxon>Brassicales</taxon>
        <taxon>Brassicaceae</taxon>
        <taxon>Thlaspideae</taxon>
        <taxon>Thlaspi</taxon>
    </lineage>
</organism>
<proteinExistence type="predicted"/>
<evidence type="ECO:0000259" key="1">
    <source>
        <dbReference type="Pfam" id="PF13456"/>
    </source>
</evidence>
<keyword evidence="3" id="KW-1185">Reference proteome</keyword>
<accession>A0AAU9SSZ7</accession>
<reference evidence="2 3" key="1">
    <citation type="submission" date="2022-03" db="EMBL/GenBank/DDBJ databases">
        <authorList>
            <person name="Nunn A."/>
            <person name="Chopra R."/>
            <person name="Nunn A."/>
            <person name="Contreras Garrido A."/>
        </authorList>
    </citation>
    <scope>NUCLEOTIDE SEQUENCE [LARGE SCALE GENOMIC DNA]</scope>
</reference>
<dbReference type="InterPro" id="IPR002156">
    <property type="entry name" value="RNaseH_domain"/>
</dbReference>
<dbReference type="Proteomes" id="UP000836841">
    <property type="component" value="Chromosome 6"/>
</dbReference>
<dbReference type="PANTHER" id="PTHR34146">
    <property type="entry name" value="POLYNUCLEOTIDYL TRANSFERASE, RIBONUCLEASE H-LIKE SUPERFAMILY PROTEIN-RELATED"/>
    <property type="match status" value="1"/>
</dbReference>
<gene>
    <name evidence="2" type="ORF">TAV2_LOCUS20980</name>
</gene>
<protein>
    <recommendedName>
        <fullName evidence="1">RNase H type-1 domain-containing protein</fullName>
    </recommendedName>
</protein>
<evidence type="ECO:0000313" key="2">
    <source>
        <dbReference type="EMBL" id="CAH2071755.1"/>
    </source>
</evidence>
<name>A0AAU9SSZ7_THLAR</name>
<dbReference type="GO" id="GO:0003676">
    <property type="term" value="F:nucleic acid binding"/>
    <property type="evidence" value="ECO:0007669"/>
    <property type="project" value="InterPro"/>
</dbReference>
<dbReference type="AlphaFoldDB" id="A0AAU9SSZ7"/>
<sequence length="149" mass="16588">MAFIDKQQWEEAINADLQSSGIIVPSLPVDSPAINDILDESSEYYSLVDASWVSASQRAGIRWSLFSKEGIQLLKGSASIPPTQTVLEAEAQALLMATQHLHVFGYPHVTFVVTAKCYMSSCNLIREVRNRMPLQCLYYMAPLACNLVY</sequence>
<dbReference type="PANTHER" id="PTHR34146:SF3">
    <property type="entry name" value="POLYNUCLEOTIDYL TRANSFERASE, RIBONUCLEASE H-LIKE SUPERFAMILY PROTEIN"/>
    <property type="match status" value="1"/>
</dbReference>
<dbReference type="EMBL" id="OU466862">
    <property type="protein sequence ID" value="CAH2071755.1"/>
    <property type="molecule type" value="Genomic_DNA"/>
</dbReference>
<evidence type="ECO:0000313" key="3">
    <source>
        <dbReference type="Proteomes" id="UP000836841"/>
    </source>
</evidence>
<dbReference type="GO" id="GO:0004523">
    <property type="term" value="F:RNA-DNA hybrid ribonuclease activity"/>
    <property type="evidence" value="ECO:0007669"/>
    <property type="project" value="InterPro"/>
</dbReference>
<dbReference type="Pfam" id="PF13456">
    <property type="entry name" value="RVT_3"/>
    <property type="match status" value="1"/>
</dbReference>
<feature type="domain" description="RNase H type-1" evidence="1">
    <location>
        <begin position="48"/>
        <end position="113"/>
    </location>
</feature>